<dbReference type="EMBL" id="CP016282">
    <property type="protein sequence ID" value="ANP74032.1"/>
    <property type="molecule type" value="Genomic_DNA"/>
</dbReference>
<dbReference type="AlphaFoldDB" id="A0A1B1BMY5"/>
<dbReference type="Proteomes" id="UP000092582">
    <property type="component" value="Chromosome 1"/>
</dbReference>
<protein>
    <recommendedName>
        <fullName evidence="9">Lysine transporter LysE</fullName>
    </recommendedName>
</protein>
<dbReference type="KEGG" id="cart:PA27867_3098"/>
<organism evidence="7 8">
    <name type="scientific">Cryobacterium arcticum</name>
    <dbReference type="NCBI Taxonomy" id="670052"/>
    <lineage>
        <taxon>Bacteria</taxon>
        <taxon>Bacillati</taxon>
        <taxon>Actinomycetota</taxon>
        <taxon>Actinomycetes</taxon>
        <taxon>Micrococcales</taxon>
        <taxon>Microbacteriaceae</taxon>
        <taxon>Cryobacterium</taxon>
    </lineage>
</organism>
<proteinExistence type="predicted"/>
<keyword evidence="3 6" id="KW-0812">Transmembrane</keyword>
<evidence type="ECO:0000256" key="4">
    <source>
        <dbReference type="ARBA" id="ARBA00022989"/>
    </source>
</evidence>
<feature type="transmembrane region" description="Helical" evidence="6">
    <location>
        <begin position="123"/>
        <end position="143"/>
    </location>
</feature>
<dbReference type="OrthoDB" id="4774807at2"/>
<evidence type="ECO:0000256" key="6">
    <source>
        <dbReference type="SAM" id="Phobius"/>
    </source>
</evidence>
<evidence type="ECO:0000313" key="7">
    <source>
        <dbReference type="EMBL" id="ANP74032.1"/>
    </source>
</evidence>
<dbReference type="GO" id="GO:0005886">
    <property type="term" value="C:plasma membrane"/>
    <property type="evidence" value="ECO:0007669"/>
    <property type="project" value="UniProtKB-SubCell"/>
</dbReference>
<evidence type="ECO:0000256" key="1">
    <source>
        <dbReference type="ARBA" id="ARBA00004651"/>
    </source>
</evidence>
<gene>
    <name evidence="7" type="ORF">PA27867_3098</name>
</gene>
<keyword evidence="2" id="KW-1003">Cell membrane</keyword>
<feature type="transmembrane region" description="Helical" evidence="6">
    <location>
        <begin position="6"/>
        <end position="29"/>
    </location>
</feature>
<name>A0A1B1BMY5_9MICO</name>
<dbReference type="Pfam" id="PF01810">
    <property type="entry name" value="LysE"/>
    <property type="match status" value="1"/>
</dbReference>
<comment type="subcellular location">
    <subcellularLocation>
        <location evidence="1">Cell membrane</location>
        <topology evidence="1">Multi-pass membrane protein</topology>
    </subcellularLocation>
</comment>
<feature type="transmembrane region" description="Helical" evidence="6">
    <location>
        <begin position="197"/>
        <end position="220"/>
    </location>
</feature>
<feature type="transmembrane region" description="Helical" evidence="6">
    <location>
        <begin position="36"/>
        <end position="66"/>
    </location>
</feature>
<dbReference type="InterPro" id="IPR001123">
    <property type="entry name" value="LeuE-type"/>
</dbReference>
<evidence type="ECO:0000256" key="2">
    <source>
        <dbReference type="ARBA" id="ARBA00022475"/>
    </source>
</evidence>
<evidence type="ECO:0000256" key="3">
    <source>
        <dbReference type="ARBA" id="ARBA00022692"/>
    </source>
</evidence>
<dbReference type="GO" id="GO:0006865">
    <property type="term" value="P:amino acid transport"/>
    <property type="evidence" value="ECO:0007669"/>
    <property type="project" value="InterPro"/>
</dbReference>
<evidence type="ECO:0000313" key="8">
    <source>
        <dbReference type="Proteomes" id="UP000092582"/>
    </source>
</evidence>
<dbReference type="STRING" id="670052.PA27867_3098"/>
<keyword evidence="4 6" id="KW-1133">Transmembrane helix</keyword>
<sequence>MEILELFGAGALAGLGVAVPLGAIGLLLVRQGVAGGFVVGAAGAAAVALVDSVYCIVALGAGAVVAPVLGEWGGAAGLLAGAVLVALGVAGLLRERRRPTVSQDQPEHQPGRGSVRRPAPARLFLLMLGLTAVNPATLLYFAALTTALRPTVAAAGGAAAATAFVAGVAIASLAWQLGLVAAGAFWGGRITPRGQVLVGRAGYLLVILLGAGAALAALAAPATA</sequence>
<feature type="transmembrane region" description="Helical" evidence="6">
    <location>
        <begin position="163"/>
        <end position="185"/>
    </location>
</feature>
<accession>A0A1B1BMY5</accession>
<keyword evidence="8" id="KW-1185">Reference proteome</keyword>
<feature type="transmembrane region" description="Helical" evidence="6">
    <location>
        <begin position="72"/>
        <end position="93"/>
    </location>
</feature>
<keyword evidence="5 6" id="KW-0472">Membrane</keyword>
<dbReference type="RefSeq" id="WP_066597874.1">
    <property type="nucleotide sequence ID" value="NZ_CP016282.1"/>
</dbReference>
<evidence type="ECO:0008006" key="9">
    <source>
        <dbReference type="Google" id="ProtNLM"/>
    </source>
</evidence>
<reference evidence="7 8" key="1">
    <citation type="submission" date="2016-06" db="EMBL/GenBank/DDBJ databases">
        <title>Genome sequencing of Cryobacterium arcticum PAMC 27867.</title>
        <authorList>
            <person name="Lee J."/>
            <person name="Kim O.-S."/>
        </authorList>
    </citation>
    <scope>NUCLEOTIDE SEQUENCE [LARGE SCALE GENOMIC DNA]</scope>
    <source>
        <strain evidence="7 8">PAMC 27867</strain>
    </source>
</reference>
<evidence type="ECO:0000256" key="5">
    <source>
        <dbReference type="ARBA" id="ARBA00023136"/>
    </source>
</evidence>